<organism evidence="5 6">
    <name type="scientific">Georgenia halophila</name>
    <dbReference type="NCBI Taxonomy" id="620889"/>
    <lineage>
        <taxon>Bacteria</taxon>
        <taxon>Bacillati</taxon>
        <taxon>Actinomycetota</taxon>
        <taxon>Actinomycetes</taxon>
        <taxon>Micrococcales</taxon>
        <taxon>Bogoriellaceae</taxon>
        <taxon>Georgenia</taxon>
    </lineage>
</organism>
<dbReference type="EMBL" id="BAABGN010000002">
    <property type="protein sequence ID" value="GAA4416337.1"/>
    <property type="molecule type" value="Genomic_DNA"/>
</dbReference>
<dbReference type="PANTHER" id="PTHR43877:SF2">
    <property type="entry name" value="AMINOALKYLPHOSPHONATE N-ACETYLTRANSFERASE-RELATED"/>
    <property type="match status" value="1"/>
</dbReference>
<dbReference type="PROSITE" id="PS51186">
    <property type="entry name" value="GNAT"/>
    <property type="match status" value="1"/>
</dbReference>
<dbReference type="Proteomes" id="UP001500622">
    <property type="component" value="Unassembled WGS sequence"/>
</dbReference>
<comment type="caution">
    <text evidence="5">The sequence shown here is derived from an EMBL/GenBank/DDBJ whole genome shotgun (WGS) entry which is preliminary data.</text>
</comment>
<dbReference type="InterPro" id="IPR016181">
    <property type="entry name" value="Acyl_CoA_acyltransferase"/>
</dbReference>
<reference evidence="5" key="1">
    <citation type="journal article" date="2014" name="Int. J. Syst. Evol. Microbiol.">
        <title>Complete genome of a new Firmicutes species belonging to the dominant human colonic microbiota ('Ruminococcus bicirculans') reveals two chromosomes and a selective capacity to utilize plant glucans.</title>
        <authorList>
            <consortium name="NISC Comparative Sequencing Program"/>
            <person name="Wegmann U."/>
            <person name="Louis P."/>
            <person name="Goesmann A."/>
            <person name="Henrissat B."/>
            <person name="Duncan S.H."/>
            <person name="Flint H.J."/>
        </authorList>
    </citation>
    <scope>NUCLEOTIDE SEQUENCE</scope>
    <source>
        <strain evidence="5">JCM 17810</strain>
    </source>
</reference>
<evidence type="ECO:0000313" key="5">
    <source>
        <dbReference type="EMBL" id="GAA4419949.1"/>
    </source>
</evidence>
<dbReference type="RefSeq" id="WP_345214774.1">
    <property type="nucleotide sequence ID" value="NZ_BAABGN010000002.1"/>
</dbReference>
<keyword evidence="2" id="KW-0012">Acyltransferase</keyword>
<proteinExistence type="predicted"/>
<dbReference type="InterPro" id="IPR000182">
    <property type="entry name" value="GNAT_dom"/>
</dbReference>
<feature type="domain" description="N-acetyltransferase" evidence="3">
    <location>
        <begin position="22"/>
        <end position="188"/>
    </location>
</feature>
<protein>
    <recommendedName>
        <fullName evidence="3">N-acetyltransferase domain-containing protein</fullName>
    </recommendedName>
</protein>
<dbReference type="InterPro" id="IPR050832">
    <property type="entry name" value="Bact_Acetyltransf"/>
</dbReference>
<dbReference type="CDD" id="cd04301">
    <property type="entry name" value="NAT_SF"/>
    <property type="match status" value="1"/>
</dbReference>
<dbReference type="SUPFAM" id="SSF55729">
    <property type="entry name" value="Acyl-CoA N-acyltransferases (Nat)"/>
    <property type="match status" value="1"/>
</dbReference>
<evidence type="ECO:0000259" key="3">
    <source>
        <dbReference type="PROSITE" id="PS51186"/>
    </source>
</evidence>
<evidence type="ECO:0000313" key="6">
    <source>
        <dbReference type="Proteomes" id="UP001500622"/>
    </source>
</evidence>
<keyword evidence="1" id="KW-0808">Transferase</keyword>
<reference evidence="6" key="2">
    <citation type="journal article" date="2019" name="Int. J. Syst. Evol. Microbiol.">
        <title>The Global Catalogue of Microorganisms (GCM) 10K type strain sequencing project: providing services to taxonomists for standard genome sequencing and annotation.</title>
        <authorList>
            <consortium name="The Broad Institute Genomics Platform"/>
            <consortium name="The Broad Institute Genome Sequencing Center for Infectious Disease"/>
            <person name="Wu L."/>
            <person name="Ma J."/>
        </authorList>
    </citation>
    <scope>NUCLEOTIDE SEQUENCE [LARGE SCALE GENOMIC DNA]</scope>
    <source>
        <strain evidence="6">JCM 17810</strain>
    </source>
</reference>
<gene>
    <name evidence="4" type="ORF">GCM10023169_03460</name>
    <name evidence="5" type="ORF">GCM10023169_11070</name>
</gene>
<dbReference type="EMBL" id="BAABGN010000004">
    <property type="protein sequence ID" value="GAA4419949.1"/>
    <property type="molecule type" value="Genomic_DNA"/>
</dbReference>
<reference evidence="5" key="3">
    <citation type="submission" date="2023-12" db="EMBL/GenBank/DDBJ databases">
        <authorList>
            <person name="Sun Q."/>
            <person name="Inoue M."/>
        </authorList>
    </citation>
    <scope>NUCLEOTIDE SEQUENCE</scope>
    <source>
        <strain evidence="5">JCM 17810</strain>
    </source>
</reference>
<evidence type="ECO:0000256" key="2">
    <source>
        <dbReference type="ARBA" id="ARBA00023315"/>
    </source>
</evidence>
<keyword evidence="6" id="KW-1185">Reference proteome</keyword>
<evidence type="ECO:0000256" key="1">
    <source>
        <dbReference type="ARBA" id="ARBA00022679"/>
    </source>
</evidence>
<evidence type="ECO:0000313" key="4">
    <source>
        <dbReference type="EMBL" id="GAA4416337.1"/>
    </source>
</evidence>
<accession>A0ABP8L0W5</accession>
<dbReference type="Gene3D" id="3.40.630.30">
    <property type="match status" value="1"/>
</dbReference>
<sequence>MTREGALTREDFAGGAVTTVPLAVEAARPEDFARIGEIGVVAYSAADSLQPSLNEEYAEALRSVEERATHGVVLVARAGGVVLGSLTLAPAGSRWADLARDGEVEVRMLAVDPGVQGRGAGEALLRGARRWAEERGHRALVLSVVSTDGPGRPHRLYARMGFRRDQARDYVGWWEPQPSMWVYELPLE</sequence>
<dbReference type="PANTHER" id="PTHR43877">
    <property type="entry name" value="AMINOALKYLPHOSPHONATE N-ACETYLTRANSFERASE-RELATED-RELATED"/>
    <property type="match status" value="1"/>
</dbReference>
<dbReference type="Pfam" id="PF00583">
    <property type="entry name" value="Acetyltransf_1"/>
    <property type="match status" value="1"/>
</dbReference>
<name>A0ABP8L0W5_9MICO</name>